<evidence type="ECO:0000256" key="8">
    <source>
        <dbReference type="ARBA" id="ARBA00022833"/>
    </source>
</evidence>
<dbReference type="GO" id="GO:0006508">
    <property type="term" value="P:proteolysis"/>
    <property type="evidence" value="ECO:0007669"/>
    <property type="project" value="UniProtKB-KW"/>
</dbReference>
<evidence type="ECO:0000256" key="4">
    <source>
        <dbReference type="ARBA" id="ARBA00022670"/>
    </source>
</evidence>
<keyword evidence="4" id="KW-0645">Protease</keyword>
<dbReference type="AlphaFoldDB" id="A0A9W8NHE3"/>
<dbReference type="GO" id="GO:0004181">
    <property type="term" value="F:metallocarboxypeptidase activity"/>
    <property type="evidence" value="ECO:0007669"/>
    <property type="project" value="InterPro"/>
</dbReference>
<keyword evidence="5" id="KW-0479">Metal-binding</keyword>
<dbReference type="InterPro" id="IPR057246">
    <property type="entry name" value="CARBOXYPEPT_ZN_1"/>
</dbReference>
<evidence type="ECO:0000313" key="14">
    <source>
        <dbReference type="EMBL" id="KAJ3576444.1"/>
    </source>
</evidence>
<accession>A0A9W8NHE3</accession>
<evidence type="ECO:0000256" key="5">
    <source>
        <dbReference type="ARBA" id="ARBA00022723"/>
    </source>
</evidence>
<comment type="similarity">
    <text evidence="2 10">Belongs to the peptidase M14 family.</text>
</comment>
<dbReference type="Pfam" id="PF00246">
    <property type="entry name" value="Peptidase_M14"/>
    <property type="match status" value="1"/>
</dbReference>
<keyword evidence="3" id="KW-0121">Carboxypeptidase</keyword>
<evidence type="ECO:0000256" key="10">
    <source>
        <dbReference type="PROSITE-ProRule" id="PRU01379"/>
    </source>
</evidence>
<evidence type="ECO:0000256" key="6">
    <source>
        <dbReference type="ARBA" id="ARBA00022729"/>
    </source>
</evidence>
<evidence type="ECO:0000256" key="9">
    <source>
        <dbReference type="ARBA" id="ARBA00023049"/>
    </source>
</evidence>
<dbReference type="SUPFAM" id="SSF53187">
    <property type="entry name" value="Zn-dependent exopeptidases"/>
    <property type="match status" value="1"/>
</dbReference>
<keyword evidence="7" id="KW-0378">Hydrolase</keyword>
<keyword evidence="9" id="KW-0482">Metalloprotease</keyword>
<feature type="region of interest" description="Disordered" evidence="11">
    <location>
        <begin position="437"/>
        <end position="467"/>
    </location>
</feature>
<evidence type="ECO:0000256" key="11">
    <source>
        <dbReference type="SAM" id="MobiDB-lite"/>
    </source>
</evidence>
<dbReference type="FunFam" id="3.40.630.10:FF:000084">
    <property type="entry name" value="Carboxypeptidase B2"/>
    <property type="match status" value="1"/>
</dbReference>
<evidence type="ECO:0000256" key="1">
    <source>
        <dbReference type="ARBA" id="ARBA00001947"/>
    </source>
</evidence>
<dbReference type="InterPro" id="IPR000834">
    <property type="entry name" value="Peptidase_M14"/>
</dbReference>
<keyword evidence="8" id="KW-0862">Zinc</keyword>
<feature type="active site" description="Proton donor/acceptor" evidence="10">
    <location>
        <position position="407"/>
    </location>
</feature>
<dbReference type="VEuPathDB" id="FungiDB:F4678DRAFT_416683"/>
<feature type="signal peptide" evidence="12">
    <location>
        <begin position="1"/>
        <end position="16"/>
    </location>
</feature>
<comment type="caution">
    <text evidence="14">The sequence shown here is derived from an EMBL/GenBank/DDBJ whole genome shotgun (WGS) entry which is preliminary data.</text>
</comment>
<keyword evidence="6 12" id="KW-0732">Signal</keyword>
<evidence type="ECO:0000256" key="3">
    <source>
        <dbReference type="ARBA" id="ARBA00022645"/>
    </source>
</evidence>
<name>A0A9W8NHE3_9PEZI</name>
<evidence type="ECO:0000256" key="7">
    <source>
        <dbReference type="ARBA" id="ARBA00022801"/>
    </source>
</evidence>
<dbReference type="PANTHER" id="PTHR11705">
    <property type="entry name" value="PROTEASE FAMILY M14 CARBOXYPEPTIDASE A,B"/>
    <property type="match status" value="1"/>
</dbReference>
<dbReference type="VEuPathDB" id="FungiDB:F4678DRAFT_416682"/>
<feature type="chain" id="PRO_5040756006" description="Peptidase M14 domain-containing protein" evidence="12">
    <location>
        <begin position="17"/>
        <end position="600"/>
    </location>
</feature>
<sequence length="600" mass="65856">MRLFRAALLIAPLVTGVQIDRRGREIYDGYKVFRVITGGDPTEFEAQLQSLSAIELSRNHGHLDVTHFDVAVPPESLDAFDALKYEIETLTEDLGADIALEGELQPFPGLESSTSIAKVEAAAALPNFSWFSAYHPYADHLTFLSSLQAAFPSNSELITAGTSFEGRTIQGIHLWGSGGKGSKPAIYYHGNVHAREWVTSMTVEYITYQLINNYSNDTAIKAVLDNYDFYVLPIVNPDGFVYTQTTSRLWRKNRQTRSGTTAVGTDINRNWPYEWDGAGSSSSPGSVTFTSLEAAFYRGAAPGDTPENTGIRKYGDTLGAGKGIKLYIDWHSYGQYILLPYGYSCTAQASNQAKQNTLASGVRSAIAAVHGTRFTAGQTCSTLYATNGGSNDYFTDVTPAEFAWAIELRDTGSYGFTLPANRSSHLCLAVTKARKKKKDTSDGGLHPGSRCPGPKQGPRWPPAANPHARRLTKRISRAFAQQISGARARARVSDEEWAKVTVVLTGPRLPTIEEAPKLQLVHLQSAGANYVLDKPIFKDTKIPFCTANGVAAPPISEWVICTYLAYQHRIPRYLDNMKDGNWERTRGDPMLSDDVVAQRV</sequence>
<organism evidence="14 15">
    <name type="scientific">Xylaria arbuscula</name>
    <dbReference type="NCBI Taxonomy" id="114810"/>
    <lineage>
        <taxon>Eukaryota</taxon>
        <taxon>Fungi</taxon>
        <taxon>Dikarya</taxon>
        <taxon>Ascomycota</taxon>
        <taxon>Pezizomycotina</taxon>
        <taxon>Sordariomycetes</taxon>
        <taxon>Xylariomycetidae</taxon>
        <taxon>Xylariales</taxon>
        <taxon>Xylariaceae</taxon>
        <taxon>Xylaria</taxon>
    </lineage>
</organism>
<dbReference type="PROSITE" id="PS00132">
    <property type="entry name" value="CARBOXYPEPT_ZN_1"/>
    <property type="match status" value="1"/>
</dbReference>
<evidence type="ECO:0000256" key="2">
    <source>
        <dbReference type="ARBA" id="ARBA00005988"/>
    </source>
</evidence>
<reference evidence="14" key="1">
    <citation type="submission" date="2022-07" db="EMBL/GenBank/DDBJ databases">
        <title>Genome Sequence of Xylaria arbuscula.</title>
        <authorList>
            <person name="Buettner E."/>
        </authorList>
    </citation>
    <scope>NUCLEOTIDE SEQUENCE</scope>
    <source>
        <strain evidence="14">VT107</strain>
    </source>
</reference>
<dbReference type="GO" id="GO:0008270">
    <property type="term" value="F:zinc ion binding"/>
    <property type="evidence" value="ECO:0007669"/>
    <property type="project" value="InterPro"/>
</dbReference>
<dbReference type="CDD" id="cd03860">
    <property type="entry name" value="M14_CP_A-B_like"/>
    <property type="match status" value="1"/>
</dbReference>
<keyword evidence="15" id="KW-1185">Reference proteome</keyword>
<gene>
    <name evidence="14" type="ORF">NPX13_g3699</name>
</gene>
<dbReference type="Gene3D" id="3.40.630.10">
    <property type="entry name" value="Zn peptidases"/>
    <property type="match status" value="1"/>
</dbReference>
<dbReference type="PROSITE" id="PS52035">
    <property type="entry name" value="PEPTIDASE_M14"/>
    <property type="match status" value="1"/>
</dbReference>
<dbReference type="SUPFAM" id="SSF52283">
    <property type="entry name" value="Formate/glycerate dehydrogenase catalytic domain-like"/>
    <property type="match status" value="1"/>
</dbReference>
<proteinExistence type="inferred from homology"/>
<dbReference type="EMBL" id="JANPWZ010000475">
    <property type="protein sequence ID" value="KAJ3576444.1"/>
    <property type="molecule type" value="Genomic_DNA"/>
</dbReference>
<comment type="cofactor">
    <cofactor evidence="1">
        <name>Zn(2+)</name>
        <dbReference type="ChEBI" id="CHEBI:29105"/>
    </cofactor>
</comment>
<dbReference type="PRINTS" id="PR00765">
    <property type="entry name" value="CRBOXYPTASEA"/>
</dbReference>
<evidence type="ECO:0000259" key="13">
    <source>
        <dbReference type="PROSITE" id="PS52035"/>
    </source>
</evidence>
<evidence type="ECO:0000256" key="12">
    <source>
        <dbReference type="SAM" id="SignalP"/>
    </source>
</evidence>
<protein>
    <recommendedName>
        <fullName evidence="13">Peptidase M14 domain-containing protein</fullName>
    </recommendedName>
</protein>
<evidence type="ECO:0000313" key="15">
    <source>
        <dbReference type="Proteomes" id="UP001148614"/>
    </source>
</evidence>
<feature type="domain" description="Peptidase M14" evidence="13">
    <location>
        <begin position="133"/>
        <end position="441"/>
    </location>
</feature>
<dbReference type="Proteomes" id="UP001148614">
    <property type="component" value="Unassembled WGS sequence"/>
</dbReference>
<dbReference type="SMART" id="SM00631">
    <property type="entry name" value="Zn_pept"/>
    <property type="match status" value="1"/>
</dbReference>
<dbReference type="Gene3D" id="3.40.50.720">
    <property type="entry name" value="NAD(P)-binding Rossmann-like Domain"/>
    <property type="match status" value="2"/>
</dbReference>
<dbReference type="PANTHER" id="PTHR11705:SF143">
    <property type="entry name" value="SLL0236 PROTEIN"/>
    <property type="match status" value="1"/>
</dbReference>